<feature type="region of interest" description="Disordered" evidence="1">
    <location>
        <begin position="469"/>
        <end position="556"/>
    </location>
</feature>
<feature type="compositionally biased region" description="Basic and acidic residues" evidence="1">
    <location>
        <begin position="546"/>
        <end position="556"/>
    </location>
</feature>
<feature type="region of interest" description="Disordered" evidence="1">
    <location>
        <begin position="128"/>
        <end position="307"/>
    </location>
</feature>
<feature type="compositionally biased region" description="Basic and acidic residues" evidence="1">
    <location>
        <begin position="270"/>
        <end position="282"/>
    </location>
</feature>
<feature type="region of interest" description="Disordered" evidence="1">
    <location>
        <begin position="1263"/>
        <end position="1282"/>
    </location>
</feature>
<keyword evidence="2" id="KW-0472">Membrane</keyword>
<feature type="compositionally biased region" description="Polar residues" evidence="1">
    <location>
        <begin position="806"/>
        <end position="826"/>
    </location>
</feature>
<feature type="compositionally biased region" description="Polar residues" evidence="1">
    <location>
        <begin position="1272"/>
        <end position="1282"/>
    </location>
</feature>
<accession>A0A7R9FZF8</accession>
<feature type="compositionally biased region" description="Basic and acidic residues" evidence="1">
    <location>
        <begin position="625"/>
        <end position="656"/>
    </location>
</feature>
<name>A0A7R9FZF8_TIMSH</name>
<feature type="compositionally biased region" description="Basic and acidic residues" evidence="1">
    <location>
        <begin position="685"/>
        <end position="700"/>
    </location>
</feature>
<feature type="compositionally biased region" description="Polar residues" evidence="1">
    <location>
        <begin position="260"/>
        <end position="269"/>
    </location>
</feature>
<evidence type="ECO:0000256" key="1">
    <source>
        <dbReference type="SAM" id="MobiDB-lite"/>
    </source>
</evidence>
<feature type="region of interest" description="Disordered" evidence="1">
    <location>
        <begin position="1195"/>
        <end position="1218"/>
    </location>
</feature>
<feature type="compositionally biased region" description="Acidic residues" evidence="1">
    <location>
        <begin position="228"/>
        <end position="240"/>
    </location>
</feature>
<feature type="compositionally biased region" description="Polar residues" evidence="1">
    <location>
        <begin position="707"/>
        <end position="716"/>
    </location>
</feature>
<feature type="transmembrane region" description="Helical" evidence="2">
    <location>
        <begin position="419"/>
        <end position="438"/>
    </location>
</feature>
<feature type="region of interest" description="Disordered" evidence="1">
    <location>
        <begin position="1301"/>
        <end position="1320"/>
    </location>
</feature>
<sequence>MWKRACGVHCQSIICSSQGNTTHRYTPGVVATSVLTLADLTILDIARYIVCGIQIVEADDGEIAACADQRGTRERNSREITTSLRNIGVHQPERINPSYWLANPGLQRRLGWFAACTVFPCPTIKSPIKKSSVGESPREAYPTDSVTSSYGVGPTDENGRPLFGLKALRRTNTGPNNQIPQDCVDLSPSSVEPEPPREKLKPRPTELKDASGRPLFGGLRALKRQPVEDTEEPQGEEDMPEQPVSPQLKDLVSKHEQRARGNTVSQPSPDRQKPRAKLRDSFLLKQDVISNAESPRKSTSEESKKLLSHRTTSLKAIIQKHESIAKEVSPVDLTRRTGILKKSLDDDDSDYQVATESSSRSTATLVSSRGTMRPDGTISLTRDVLKGCCLVDKLDGSLESTSVNNMSLDIKKEQSADNITIVFVVLVCVVVLLAILYALFPSLLVVLVLVLVLAALNFSGQSVKAQQESCSTGESVQHNDEKPVNTISRTRYTYNTPEGKAIEAAPYDDDGSRTSSPERRGPRTQAANSTRRSQTTQDTTTTSVGRDNKSRTATRGAEDTGKLCVYYNQREAGKRCERVIPTLPLHSVQCAVTHKNTSITDFPLLHLPLCCACPASNETKLSKKRLTEYEERERKRSEEGKLKVERTTSSADEGHKFSSSTSSTSRTSRVTPDKTITKLSPAKVSTEKSFLDSSEDEHTTSRGGRYESSTVTSLRSTEGIGSPLSVRRRIFANDEEMQDENISKSVSSYKVATSSSTSSSVRTTRETSGKQVSSSSFLEEERKSSTGRHHYDDDYESDSYHKSGRVVSTNTVPESSRLSPERSTSGDTRKVYTAETRYSTSSTTERRSSGTAITEHVSRSSPPSDSTRRRSSNLLENREGSPTPSNSSTSASRLARGGSVRALSQKFLQQAGNITNCELCLPSLITCACSAEGSSESSRPQRNYPKAGLIFRSTSFRQSNGDTNDETYVSTPNIETASSTLKQSMEGGVGFTSPSTTTTPRAECEGKSFLSNQTRVTGVQDVLTRMRNADQDVETGDSLEDREARALLNKFLGAQVLLSGVESVVKPATHTQSAALVRQVERQRILKLANALVVLSSTVEDEEIEARILVGKRLLHHVNPMQMSRVGKHLCIPVGRVANLPAGHSLLDSLSLAPDFGHKLKYYFENCLGRPRTSGRNQPSMRQFCVYSQSRNERVANKSRNERGATVSQHQRSHGATVGTVGYRDRPLLLNAATGSCLVFTYAKLRGILPIFAWKESGKQFRKDPTGIRTPISPSSAGQSNTKMTGMFGRLGALQEAVTYSKIPPSPSHTKPLVSPAGVA</sequence>
<feature type="region of interest" description="Disordered" evidence="1">
    <location>
        <begin position="624"/>
        <end position="720"/>
    </location>
</feature>
<evidence type="ECO:0000256" key="2">
    <source>
        <dbReference type="SAM" id="Phobius"/>
    </source>
</evidence>
<feature type="region of interest" description="Disordered" evidence="1">
    <location>
        <begin position="738"/>
        <end position="897"/>
    </location>
</feature>
<reference evidence="3" key="1">
    <citation type="submission" date="2020-11" db="EMBL/GenBank/DDBJ databases">
        <authorList>
            <person name="Tran Van P."/>
        </authorList>
    </citation>
    <scope>NUCLEOTIDE SEQUENCE</scope>
</reference>
<gene>
    <name evidence="3" type="ORF">TSIB3V08_LOCUS4291</name>
</gene>
<feature type="compositionally biased region" description="Low complexity" evidence="1">
    <location>
        <begin position="743"/>
        <end position="762"/>
    </location>
</feature>
<feature type="compositionally biased region" description="Basic and acidic residues" evidence="1">
    <location>
        <begin position="779"/>
        <end position="792"/>
    </location>
</feature>
<feature type="compositionally biased region" description="Low complexity" evidence="1">
    <location>
        <begin position="881"/>
        <end position="892"/>
    </location>
</feature>
<feature type="compositionally biased region" description="Polar residues" evidence="1">
    <location>
        <begin position="485"/>
        <end position="496"/>
    </location>
</feature>
<feature type="compositionally biased region" description="Basic and acidic residues" evidence="1">
    <location>
        <begin position="294"/>
        <end position="305"/>
    </location>
</feature>
<feature type="compositionally biased region" description="Basic and acidic residues" evidence="1">
    <location>
        <begin position="194"/>
        <end position="211"/>
    </location>
</feature>
<keyword evidence="2" id="KW-0812">Transmembrane</keyword>
<feature type="compositionally biased region" description="Low complexity" evidence="1">
    <location>
        <begin position="529"/>
        <end position="543"/>
    </location>
</feature>
<organism evidence="3">
    <name type="scientific">Timema shepardi</name>
    <name type="common">Walking stick</name>
    <dbReference type="NCBI Taxonomy" id="629360"/>
    <lineage>
        <taxon>Eukaryota</taxon>
        <taxon>Metazoa</taxon>
        <taxon>Ecdysozoa</taxon>
        <taxon>Arthropoda</taxon>
        <taxon>Hexapoda</taxon>
        <taxon>Insecta</taxon>
        <taxon>Pterygota</taxon>
        <taxon>Neoptera</taxon>
        <taxon>Polyneoptera</taxon>
        <taxon>Phasmatodea</taxon>
        <taxon>Timematodea</taxon>
        <taxon>Timematoidea</taxon>
        <taxon>Timematidae</taxon>
        <taxon>Timema</taxon>
    </lineage>
</organism>
<dbReference type="EMBL" id="OC001515">
    <property type="protein sequence ID" value="CAD7260104.1"/>
    <property type="molecule type" value="Genomic_DNA"/>
</dbReference>
<feature type="compositionally biased region" description="Low complexity" evidence="1">
    <location>
        <begin position="658"/>
        <end position="669"/>
    </location>
</feature>
<keyword evidence="2" id="KW-1133">Transmembrane helix</keyword>
<feature type="compositionally biased region" description="Basic and acidic residues" evidence="1">
    <location>
        <begin position="510"/>
        <end position="521"/>
    </location>
</feature>
<feature type="compositionally biased region" description="Polar residues" evidence="1">
    <location>
        <begin position="170"/>
        <end position="180"/>
    </location>
</feature>
<feature type="compositionally biased region" description="Low complexity" evidence="1">
    <location>
        <begin position="833"/>
        <end position="843"/>
    </location>
</feature>
<proteinExistence type="predicted"/>
<protein>
    <submittedName>
        <fullName evidence="3">Uncharacterized protein</fullName>
    </submittedName>
</protein>
<evidence type="ECO:0000313" key="3">
    <source>
        <dbReference type="EMBL" id="CAD7260104.1"/>
    </source>
</evidence>